<evidence type="ECO:0000313" key="1">
    <source>
        <dbReference type="EMBL" id="KZT71747.1"/>
    </source>
</evidence>
<accession>A0A165SAX0</accession>
<gene>
    <name evidence="1" type="ORF">DAEQUDRAFT_763586</name>
</gene>
<dbReference type="AlphaFoldDB" id="A0A165SAX0"/>
<dbReference type="EMBL" id="KV429044">
    <property type="protein sequence ID" value="KZT71747.1"/>
    <property type="molecule type" value="Genomic_DNA"/>
</dbReference>
<protein>
    <submittedName>
        <fullName evidence="1">Uncharacterized protein</fullName>
    </submittedName>
</protein>
<organism evidence="1 2">
    <name type="scientific">Daedalea quercina L-15889</name>
    <dbReference type="NCBI Taxonomy" id="1314783"/>
    <lineage>
        <taxon>Eukaryota</taxon>
        <taxon>Fungi</taxon>
        <taxon>Dikarya</taxon>
        <taxon>Basidiomycota</taxon>
        <taxon>Agaricomycotina</taxon>
        <taxon>Agaricomycetes</taxon>
        <taxon>Polyporales</taxon>
        <taxon>Fomitopsis</taxon>
    </lineage>
</organism>
<evidence type="ECO:0000313" key="2">
    <source>
        <dbReference type="Proteomes" id="UP000076727"/>
    </source>
</evidence>
<reference evidence="1 2" key="1">
    <citation type="journal article" date="2016" name="Mol. Biol. Evol.">
        <title>Comparative Genomics of Early-Diverging Mushroom-Forming Fungi Provides Insights into the Origins of Lignocellulose Decay Capabilities.</title>
        <authorList>
            <person name="Nagy L.G."/>
            <person name="Riley R."/>
            <person name="Tritt A."/>
            <person name="Adam C."/>
            <person name="Daum C."/>
            <person name="Floudas D."/>
            <person name="Sun H."/>
            <person name="Yadav J.S."/>
            <person name="Pangilinan J."/>
            <person name="Larsson K.H."/>
            <person name="Matsuura K."/>
            <person name="Barry K."/>
            <person name="Labutti K."/>
            <person name="Kuo R."/>
            <person name="Ohm R.A."/>
            <person name="Bhattacharya S.S."/>
            <person name="Shirouzu T."/>
            <person name="Yoshinaga Y."/>
            <person name="Martin F.M."/>
            <person name="Grigoriev I.V."/>
            <person name="Hibbett D.S."/>
        </authorList>
    </citation>
    <scope>NUCLEOTIDE SEQUENCE [LARGE SCALE GENOMIC DNA]</scope>
    <source>
        <strain evidence="1 2">L-15889</strain>
    </source>
</reference>
<keyword evidence="2" id="KW-1185">Reference proteome</keyword>
<sequence>MSSNNGSPVYGTTLEVSAKAPAGRGPLVLFVKVVGPLVPSIVLRQGDKAQALTLRLLEETQDVVDEHMHSTLQINTTNLEAFRREIKGGDLPNNITHYASTGMAP</sequence>
<dbReference type="OrthoDB" id="2803057at2759"/>
<proteinExistence type="predicted"/>
<dbReference type="Proteomes" id="UP000076727">
    <property type="component" value="Unassembled WGS sequence"/>
</dbReference>
<name>A0A165SAX0_9APHY</name>